<accession>A0A2S6NLP1</accession>
<keyword evidence="1" id="KW-0378">Hydrolase</keyword>
<dbReference type="SUPFAM" id="SSF52540">
    <property type="entry name" value="P-loop containing nucleoside triphosphate hydrolases"/>
    <property type="match status" value="2"/>
</dbReference>
<dbReference type="Pfam" id="PF00271">
    <property type="entry name" value="Helicase_C"/>
    <property type="match status" value="1"/>
</dbReference>
<dbReference type="GO" id="GO:0004386">
    <property type="term" value="F:helicase activity"/>
    <property type="evidence" value="ECO:0007669"/>
    <property type="project" value="UniProtKB-KW"/>
</dbReference>
<keyword evidence="4" id="KW-0547">Nucleotide-binding</keyword>
<sequence length="1064" mass="117390">MLPLTDRPYSSAWPGLQTLLWLAQGMEGKAREQVRAMKGVISEDPLADAVWTLAAHAVDPDNTRQRAPALWKRFDLIQGVLVLPARMYAEALAEADPAPDRYAAYLKATAAGIGVEFTHLLRLTQPWERALETLDTLLFADGAKPGAEPAAPTKRLAWFVDPVTLNIEVAEQAARGRDGWSDGRVVAMKRLYEQDPRLDYLTDQDRRALRGIRRERYGGWYDNEYSYDFDAVRVLPLLVGHPAVFDARRRHQPMELVAYPVELVVTEQRGGVRIALSHTAKEPTVFLEAEAPHRYRVIVLTERLLAVQQIVGPRGLVVPRDGRDQVVEMVRKANPMLPIRAEIDAVEADAREGIPTPVVQLVPDGDPAAGGRLKVTLLVRPFGADGPAYIAGLGGHSVLAVIGGEQVRVRRDIDAELAARRALVAACPTLESVGAAQAHEVTLEGLEPCLDALMELQAHPELAVVEWPEGRKFSVGVVDPRKLRFKVRQVRDWFAVSGKVQVAEDDVLEMRFLLDRLDRAQGRFVPLDNGQFVALTQRLQSQLRQLAAVSEPDKGEQRVPALGAAAVDGLLEEAGQVDADPAWRQQVTRVREAGDWTPSIPSALQAELRDYQEEGFIWLARLARLDAGACLADDMGLGKTVQAIALMLHRAAEGPCLVVAPTSVVPNWASEIARFAPTLTVHRLATAPDRQALVDGLGPRDVLLVSYGLLPQEEALLTGRAWQMAVLDEAQAIKNAETRRAQVIHGLQARFRLALTGTPVENDLDELWSLFSFVTPGLLGSRDKFQRRFAGPIERDRDPAARTALRTLLRPFLLRRTKAAVLSELPPRTEQTMFVEMEPEERAFYETLRQQALAAIAALDDTPGGQRKIHILAEITRLRRACCNPALIDAKAAVPSAKLAAFLDLVDELRASRHRALVFSQFVGHLALVRAALDARGVSYQYLDGSTPAADRERRVAAFQAGEGELFLISLRAGGTGLNLTAADYVVHLDPWWNPAVEDQASDRAHRIGQTRPVTIYRLVMQDSIEERIVALHRDKRALASELLEGADVAGRLTEEQLLELLQA</sequence>
<keyword evidence="4" id="KW-0067">ATP-binding</keyword>
<dbReference type="AlphaFoldDB" id="A0A2S6NLP1"/>
<dbReference type="SMART" id="SM00487">
    <property type="entry name" value="DEXDc"/>
    <property type="match status" value="1"/>
</dbReference>
<keyword evidence="5" id="KW-1185">Reference proteome</keyword>
<evidence type="ECO:0000313" key="5">
    <source>
        <dbReference type="Proteomes" id="UP000239724"/>
    </source>
</evidence>
<dbReference type="PROSITE" id="PS51194">
    <property type="entry name" value="HELICASE_CTER"/>
    <property type="match status" value="1"/>
</dbReference>
<dbReference type="CDD" id="cd18793">
    <property type="entry name" value="SF2_C_SNF"/>
    <property type="match status" value="1"/>
</dbReference>
<dbReference type="InterPro" id="IPR027417">
    <property type="entry name" value="P-loop_NTPase"/>
</dbReference>
<dbReference type="InterPro" id="IPR001650">
    <property type="entry name" value="Helicase_C-like"/>
</dbReference>
<dbReference type="GO" id="GO:0005524">
    <property type="term" value="F:ATP binding"/>
    <property type="evidence" value="ECO:0007669"/>
    <property type="project" value="InterPro"/>
</dbReference>
<feature type="domain" description="Helicase ATP-binding" evidence="2">
    <location>
        <begin position="620"/>
        <end position="777"/>
    </location>
</feature>
<dbReference type="CDD" id="cd18012">
    <property type="entry name" value="DEXQc_arch_SWI2_SNF2"/>
    <property type="match status" value="1"/>
</dbReference>
<dbReference type="SMART" id="SM00490">
    <property type="entry name" value="HELICc"/>
    <property type="match status" value="1"/>
</dbReference>
<evidence type="ECO:0000256" key="1">
    <source>
        <dbReference type="ARBA" id="ARBA00022801"/>
    </source>
</evidence>
<dbReference type="InterPro" id="IPR000330">
    <property type="entry name" value="SNF2_N"/>
</dbReference>
<name>A0A2S6NLP1_RHOGL</name>
<dbReference type="Pfam" id="PF00176">
    <property type="entry name" value="SNF2-rel_dom"/>
    <property type="match status" value="1"/>
</dbReference>
<gene>
    <name evidence="4" type="ORF">CCS01_05200</name>
</gene>
<dbReference type="EMBL" id="NHRY01000058">
    <property type="protein sequence ID" value="PPQ36400.1"/>
    <property type="molecule type" value="Genomic_DNA"/>
</dbReference>
<dbReference type="InterPro" id="IPR014001">
    <property type="entry name" value="Helicase_ATP-bd"/>
</dbReference>
<proteinExistence type="predicted"/>
<protein>
    <submittedName>
        <fullName evidence="4">Helicase SNF</fullName>
    </submittedName>
</protein>
<organism evidence="4 5">
    <name type="scientific">Rhodopila globiformis</name>
    <name type="common">Rhodopseudomonas globiformis</name>
    <dbReference type="NCBI Taxonomy" id="1071"/>
    <lineage>
        <taxon>Bacteria</taxon>
        <taxon>Pseudomonadati</taxon>
        <taxon>Pseudomonadota</taxon>
        <taxon>Alphaproteobacteria</taxon>
        <taxon>Acetobacterales</taxon>
        <taxon>Acetobacteraceae</taxon>
        <taxon>Rhodopila</taxon>
    </lineage>
</organism>
<dbReference type="Gene3D" id="3.40.50.10810">
    <property type="entry name" value="Tandem AAA-ATPase domain"/>
    <property type="match status" value="1"/>
</dbReference>
<dbReference type="GO" id="GO:0016787">
    <property type="term" value="F:hydrolase activity"/>
    <property type="evidence" value="ECO:0007669"/>
    <property type="project" value="UniProtKB-KW"/>
</dbReference>
<dbReference type="Proteomes" id="UP000239724">
    <property type="component" value="Unassembled WGS sequence"/>
</dbReference>
<evidence type="ECO:0000259" key="3">
    <source>
        <dbReference type="PROSITE" id="PS51194"/>
    </source>
</evidence>
<dbReference type="Gene3D" id="3.40.50.300">
    <property type="entry name" value="P-loop containing nucleotide triphosphate hydrolases"/>
    <property type="match status" value="1"/>
</dbReference>
<evidence type="ECO:0000259" key="2">
    <source>
        <dbReference type="PROSITE" id="PS51192"/>
    </source>
</evidence>
<dbReference type="InterPro" id="IPR049730">
    <property type="entry name" value="SNF2/RAD54-like_C"/>
</dbReference>
<reference evidence="4 5" key="1">
    <citation type="journal article" date="2018" name="Arch. Microbiol.">
        <title>New insights into the metabolic potential of the phototrophic purple bacterium Rhodopila globiformis DSM 161(T) from its draft genome sequence and evidence for a vanadium-dependent nitrogenase.</title>
        <authorList>
            <person name="Imhoff J.F."/>
            <person name="Rahn T."/>
            <person name="Kunzel S."/>
            <person name="Neulinger S.C."/>
        </authorList>
    </citation>
    <scope>NUCLEOTIDE SEQUENCE [LARGE SCALE GENOMIC DNA]</scope>
    <source>
        <strain evidence="4 5">DSM 161</strain>
    </source>
</reference>
<dbReference type="PROSITE" id="PS51192">
    <property type="entry name" value="HELICASE_ATP_BIND_1"/>
    <property type="match status" value="1"/>
</dbReference>
<feature type="domain" description="Helicase C-terminal" evidence="3">
    <location>
        <begin position="898"/>
        <end position="1062"/>
    </location>
</feature>
<comment type="caution">
    <text evidence="4">The sequence shown here is derived from an EMBL/GenBank/DDBJ whole genome shotgun (WGS) entry which is preliminary data.</text>
</comment>
<dbReference type="InterPro" id="IPR038718">
    <property type="entry name" value="SNF2-like_sf"/>
</dbReference>
<dbReference type="PANTHER" id="PTHR10799">
    <property type="entry name" value="SNF2/RAD54 HELICASE FAMILY"/>
    <property type="match status" value="1"/>
</dbReference>
<evidence type="ECO:0000313" key="4">
    <source>
        <dbReference type="EMBL" id="PPQ36400.1"/>
    </source>
</evidence>
<keyword evidence="4" id="KW-0347">Helicase</keyword>